<accession>A0A820F3M9</accession>
<evidence type="ECO:0000313" key="3">
    <source>
        <dbReference type="Proteomes" id="UP000663823"/>
    </source>
</evidence>
<comment type="caution">
    <text evidence="2">The sequence shown here is derived from an EMBL/GenBank/DDBJ whole genome shotgun (WGS) entry which is preliminary data.</text>
</comment>
<sequence length="41" mass="4722">LGFEGGLLEQLQQQDDAYNRREAGIPGLDFSNDDEEGRRRR</sequence>
<dbReference type="Proteomes" id="UP000663823">
    <property type="component" value="Unassembled WGS sequence"/>
</dbReference>
<reference evidence="2" key="1">
    <citation type="submission" date="2021-02" db="EMBL/GenBank/DDBJ databases">
        <authorList>
            <person name="Nowell W R."/>
        </authorList>
    </citation>
    <scope>NUCLEOTIDE SEQUENCE</scope>
</reference>
<name>A0A820F3M9_9BILA</name>
<feature type="non-terminal residue" evidence="2">
    <location>
        <position position="41"/>
    </location>
</feature>
<dbReference type="EMBL" id="CAJOAX010034183">
    <property type="protein sequence ID" value="CAF4257729.1"/>
    <property type="molecule type" value="Genomic_DNA"/>
</dbReference>
<evidence type="ECO:0000313" key="2">
    <source>
        <dbReference type="EMBL" id="CAF4257729.1"/>
    </source>
</evidence>
<feature type="region of interest" description="Disordered" evidence="1">
    <location>
        <begin position="14"/>
        <end position="41"/>
    </location>
</feature>
<feature type="non-terminal residue" evidence="2">
    <location>
        <position position="1"/>
    </location>
</feature>
<evidence type="ECO:0000256" key="1">
    <source>
        <dbReference type="SAM" id="MobiDB-lite"/>
    </source>
</evidence>
<proteinExistence type="predicted"/>
<protein>
    <submittedName>
        <fullName evidence="2">Uncharacterized protein</fullName>
    </submittedName>
</protein>
<organism evidence="2 3">
    <name type="scientific">Rotaria sordida</name>
    <dbReference type="NCBI Taxonomy" id="392033"/>
    <lineage>
        <taxon>Eukaryota</taxon>
        <taxon>Metazoa</taxon>
        <taxon>Spiralia</taxon>
        <taxon>Gnathifera</taxon>
        <taxon>Rotifera</taxon>
        <taxon>Eurotatoria</taxon>
        <taxon>Bdelloidea</taxon>
        <taxon>Philodinida</taxon>
        <taxon>Philodinidae</taxon>
        <taxon>Rotaria</taxon>
    </lineage>
</organism>
<dbReference type="AlphaFoldDB" id="A0A820F3M9"/>
<gene>
    <name evidence="2" type="ORF">OTI717_LOCUS40660</name>
</gene>